<name>A0ABV6Z4L0_UNCC1</name>
<feature type="non-terminal residue" evidence="1">
    <location>
        <position position="68"/>
    </location>
</feature>
<keyword evidence="2" id="KW-1185">Reference proteome</keyword>
<dbReference type="EMBL" id="JBHPBY010000489">
    <property type="protein sequence ID" value="MFC1853389.1"/>
    <property type="molecule type" value="Genomic_DNA"/>
</dbReference>
<gene>
    <name evidence="1" type="ORF">ACFL27_24595</name>
</gene>
<evidence type="ECO:0000313" key="1">
    <source>
        <dbReference type="EMBL" id="MFC1853389.1"/>
    </source>
</evidence>
<evidence type="ECO:0000313" key="2">
    <source>
        <dbReference type="Proteomes" id="UP001594351"/>
    </source>
</evidence>
<evidence type="ECO:0008006" key="3">
    <source>
        <dbReference type="Google" id="ProtNLM"/>
    </source>
</evidence>
<accession>A0ABV6Z4L0</accession>
<dbReference type="Proteomes" id="UP001594351">
    <property type="component" value="Unassembled WGS sequence"/>
</dbReference>
<organism evidence="1 2">
    <name type="scientific">candidate division CSSED10-310 bacterium</name>
    <dbReference type="NCBI Taxonomy" id="2855610"/>
    <lineage>
        <taxon>Bacteria</taxon>
        <taxon>Bacteria division CSSED10-310</taxon>
    </lineage>
</organism>
<reference evidence="1 2" key="1">
    <citation type="submission" date="2024-09" db="EMBL/GenBank/DDBJ databases">
        <title>Laminarin stimulates single cell rates of sulfate reduction while oxygen inhibits transcriptomic activity in coastal marine sediment.</title>
        <authorList>
            <person name="Lindsay M."/>
            <person name="Orcutt B."/>
            <person name="Emerson D."/>
            <person name="Stepanauskas R."/>
            <person name="D'Angelo T."/>
        </authorList>
    </citation>
    <scope>NUCLEOTIDE SEQUENCE [LARGE SCALE GENOMIC DNA]</scope>
    <source>
        <strain evidence="1">SAG AM-311-K15</strain>
    </source>
</reference>
<comment type="caution">
    <text evidence="1">The sequence shown here is derived from an EMBL/GenBank/DDBJ whole genome shotgun (WGS) entry which is preliminary data.</text>
</comment>
<sequence length="68" mass="8164">MISLRQAPFDLIRAWQTRHRAEGLFCNWKLNFYLDPIIRCKFNFPPQDSSPVKWGFKDLTHLKVELQT</sequence>
<protein>
    <recommendedName>
        <fullName evidence="3">Transposase DDE domain-containing protein</fullName>
    </recommendedName>
</protein>
<proteinExistence type="predicted"/>